<feature type="coiled-coil region" evidence="1">
    <location>
        <begin position="36"/>
        <end position="63"/>
    </location>
</feature>
<feature type="domain" description="OTU" evidence="3">
    <location>
        <begin position="174"/>
        <end position="291"/>
    </location>
</feature>
<feature type="region of interest" description="Disordered" evidence="2">
    <location>
        <begin position="107"/>
        <end position="154"/>
    </location>
</feature>
<accession>A0A9W8DQ47</accession>
<feature type="region of interest" description="Disordered" evidence="2">
    <location>
        <begin position="1"/>
        <end position="25"/>
    </location>
</feature>
<feature type="compositionally biased region" description="Basic and acidic residues" evidence="2">
    <location>
        <begin position="139"/>
        <end position="148"/>
    </location>
</feature>
<evidence type="ECO:0000259" key="3">
    <source>
        <dbReference type="PROSITE" id="PS50802"/>
    </source>
</evidence>
<dbReference type="GO" id="GO:0004843">
    <property type="term" value="F:cysteine-type deubiquitinase activity"/>
    <property type="evidence" value="ECO:0007669"/>
    <property type="project" value="UniProtKB-EC"/>
</dbReference>
<protein>
    <submittedName>
        <fullName evidence="4">OTU protein</fullName>
        <ecNumber evidence="4">3.4.19.12</ecNumber>
    </submittedName>
</protein>
<sequence>MSVGTSPPLPRASAEASVPIPVTTAEPPVETLEEVTARHRKENRELVATITRLKKEAKENKKRKKEILEGIAILEKEQVERHALELASATTKPTAEDLAAVDQSFQKLTTSDSPATPESDSGGRKVNKNQRRLERRKAKMEQIQKEAEAEASNQVDMGEVERNAITDLLKINKLTMKEVESDGHCLFRSFADQLREYHNVNTNYQILRREAADYMAAHRDDFIPFLVNEHGEILSEDEFRRYCHDLVHTSVWGGEPEILALAHVHKLPVHIIQMGSPTLRIAEEYQSPDPIRLS</sequence>
<dbReference type="InterPro" id="IPR038765">
    <property type="entry name" value="Papain-like_cys_pep_sf"/>
</dbReference>
<dbReference type="Gene3D" id="3.90.70.80">
    <property type="match status" value="1"/>
</dbReference>
<gene>
    <name evidence="4" type="primary">OTU2_2</name>
    <name evidence="4" type="ORF">IWQ60_009036</name>
</gene>
<organism evidence="4 5">
    <name type="scientific">Tieghemiomyces parasiticus</name>
    <dbReference type="NCBI Taxonomy" id="78921"/>
    <lineage>
        <taxon>Eukaryota</taxon>
        <taxon>Fungi</taxon>
        <taxon>Fungi incertae sedis</taxon>
        <taxon>Zoopagomycota</taxon>
        <taxon>Kickxellomycotina</taxon>
        <taxon>Dimargaritomycetes</taxon>
        <taxon>Dimargaritales</taxon>
        <taxon>Dimargaritaceae</taxon>
        <taxon>Tieghemiomyces</taxon>
    </lineage>
</organism>
<comment type="caution">
    <text evidence="4">The sequence shown here is derived from an EMBL/GenBank/DDBJ whole genome shotgun (WGS) entry which is preliminary data.</text>
</comment>
<dbReference type="EMBL" id="JANBPT010000719">
    <property type="protein sequence ID" value="KAJ1913879.1"/>
    <property type="molecule type" value="Genomic_DNA"/>
</dbReference>
<dbReference type="CDD" id="cd22748">
    <property type="entry name" value="OTU_OTUD6-like"/>
    <property type="match status" value="1"/>
</dbReference>
<keyword evidence="1" id="KW-0175">Coiled coil</keyword>
<dbReference type="PROSITE" id="PS50802">
    <property type="entry name" value="OTU"/>
    <property type="match status" value="1"/>
</dbReference>
<dbReference type="EC" id="3.4.19.12" evidence="4"/>
<dbReference type="PANTHER" id="PTHR12419:SF10">
    <property type="entry name" value="DEUBIQUITINASE OTUD6B"/>
    <property type="match status" value="1"/>
</dbReference>
<dbReference type="Pfam" id="PF02338">
    <property type="entry name" value="OTU"/>
    <property type="match status" value="1"/>
</dbReference>
<dbReference type="SUPFAM" id="SSF54001">
    <property type="entry name" value="Cysteine proteinases"/>
    <property type="match status" value="1"/>
</dbReference>
<dbReference type="InterPro" id="IPR003323">
    <property type="entry name" value="OTU_dom"/>
</dbReference>
<evidence type="ECO:0000256" key="2">
    <source>
        <dbReference type="SAM" id="MobiDB-lite"/>
    </source>
</evidence>
<dbReference type="GO" id="GO:0016579">
    <property type="term" value="P:protein deubiquitination"/>
    <property type="evidence" value="ECO:0007669"/>
    <property type="project" value="TreeGrafter"/>
</dbReference>
<name>A0A9W8DQ47_9FUNG</name>
<dbReference type="OrthoDB" id="415023at2759"/>
<keyword evidence="4" id="KW-0378">Hydrolase</keyword>
<evidence type="ECO:0000313" key="5">
    <source>
        <dbReference type="Proteomes" id="UP001150569"/>
    </source>
</evidence>
<dbReference type="AlphaFoldDB" id="A0A9W8DQ47"/>
<keyword evidence="5" id="KW-1185">Reference proteome</keyword>
<dbReference type="Proteomes" id="UP001150569">
    <property type="component" value="Unassembled WGS sequence"/>
</dbReference>
<dbReference type="PANTHER" id="PTHR12419">
    <property type="entry name" value="OTU DOMAIN CONTAINING PROTEIN"/>
    <property type="match status" value="1"/>
</dbReference>
<feature type="compositionally biased region" description="Basic residues" evidence="2">
    <location>
        <begin position="125"/>
        <end position="138"/>
    </location>
</feature>
<proteinExistence type="predicted"/>
<evidence type="ECO:0000313" key="4">
    <source>
        <dbReference type="EMBL" id="KAJ1913879.1"/>
    </source>
</evidence>
<reference evidence="4" key="1">
    <citation type="submission" date="2022-07" db="EMBL/GenBank/DDBJ databases">
        <title>Phylogenomic reconstructions and comparative analyses of Kickxellomycotina fungi.</title>
        <authorList>
            <person name="Reynolds N.K."/>
            <person name="Stajich J.E."/>
            <person name="Barry K."/>
            <person name="Grigoriev I.V."/>
            <person name="Crous P."/>
            <person name="Smith M.E."/>
        </authorList>
    </citation>
    <scope>NUCLEOTIDE SEQUENCE</scope>
    <source>
        <strain evidence="4">RSA 861</strain>
    </source>
</reference>
<evidence type="ECO:0000256" key="1">
    <source>
        <dbReference type="SAM" id="Coils"/>
    </source>
</evidence>
<feature type="compositionally biased region" description="Polar residues" evidence="2">
    <location>
        <begin position="107"/>
        <end position="119"/>
    </location>
</feature>
<dbReference type="InterPro" id="IPR050704">
    <property type="entry name" value="Peptidase_C85-like"/>
</dbReference>